<gene>
    <name evidence="2" type="ORF">ASZ90_008499</name>
</gene>
<dbReference type="EMBL" id="LNQE01001025">
    <property type="protein sequence ID" value="KUG21746.1"/>
    <property type="molecule type" value="Genomic_DNA"/>
</dbReference>
<comment type="caution">
    <text evidence="2">The sequence shown here is derived from an EMBL/GenBank/DDBJ whole genome shotgun (WGS) entry which is preliminary data.</text>
</comment>
<organism evidence="2">
    <name type="scientific">hydrocarbon metagenome</name>
    <dbReference type="NCBI Taxonomy" id="938273"/>
    <lineage>
        <taxon>unclassified sequences</taxon>
        <taxon>metagenomes</taxon>
        <taxon>ecological metagenomes</taxon>
    </lineage>
</organism>
<feature type="region of interest" description="Disordered" evidence="1">
    <location>
        <begin position="37"/>
        <end position="61"/>
    </location>
</feature>
<reference evidence="2" key="1">
    <citation type="journal article" date="2015" name="Proc. Natl. Acad. Sci. U.S.A.">
        <title>Networks of energetic and metabolic interactions define dynamics in microbial communities.</title>
        <authorList>
            <person name="Embree M."/>
            <person name="Liu J.K."/>
            <person name="Al-Bassam M.M."/>
            <person name="Zengler K."/>
        </authorList>
    </citation>
    <scope>NUCLEOTIDE SEQUENCE</scope>
</reference>
<evidence type="ECO:0000313" key="2">
    <source>
        <dbReference type="EMBL" id="KUG21746.1"/>
    </source>
</evidence>
<proteinExistence type="predicted"/>
<dbReference type="AlphaFoldDB" id="A0A0W8FM17"/>
<evidence type="ECO:0008006" key="3">
    <source>
        <dbReference type="Google" id="ProtNLM"/>
    </source>
</evidence>
<protein>
    <recommendedName>
        <fullName evidence="3">Alginate export domain-containing protein</fullName>
    </recommendedName>
</protein>
<sequence length="473" mass="53845">MKKETPLRLVYATFFLFTALLLLPVITVAKEIPPAKNAGEQMEKVDPGDTDGTDITGPSDENQTRFQKIKNYFEADLRILTYGIVQEPAKTSQNPNNDFLQYPQYVAVAEVRPDFRFDSKFLELAIKPRAKFDFKSWQEGIREYETEWNDDWYVNEWLIRFKILDRVFASYGRENLQWGPSFLFSPSNPFFYDNGRSNPFMEVPGMDFGRVVFIPHRLWTISLMVNIDEGRNIIIGPDPFEKIYAVKIDYTGRENYASLIVSQKDHRKTLGFFGGWTVSDALLLYAEGSMQRGSDALYPQKDESPLGVSMSKIHQGDMDVKPIILVGGSYTLEESGTFSLEYVYNMPGYNGEDTDTYFTLRRDAATAFEAGGSSGILGQAVLSQTANPGLRFLRRNYMMLQYNQTNIRNKLDVTFRWTQNIDDGSAQFLGLMSYSLGDHWELFSSGIVNAGPGDTEYGSTLSYQLMFGVKFAL</sequence>
<name>A0A0W8FM17_9ZZZZ</name>
<accession>A0A0W8FM17</accession>
<evidence type="ECO:0000256" key="1">
    <source>
        <dbReference type="SAM" id="MobiDB-lite"/>
    </source>
</evidence>